<keyword evidence="5" id="KW-1185">Reference proteome</keyword>
<dbReference type="PANTHER" id="PTHR43046:SF14">
    <property type="entry name" value="MUTT_NUDIX FAMILY PROTEIN"/>
    <property type="match status" value="1"/>
</dbReference>
<dbReference type="Proteomes" id="UP001597079">
    <property type="component" value="Unassembled WGS sequence"/>
</dbReference>
<protein>
    <submittedName>
        <fullName evidence="4">NUDIX domain-containing protein</fullName>
    </submittedName>
</protein>
<evidence type="ECO:0000313" key="4">
    <source>
        <dbReference type="EMBL" id="MFD1675223.1"/>
    </source>
</evidence>
<evidence type="ECO:0000256" key="1">
    <source>
        <dbReference type="ARBA" id="ARBA00001946"/>
    </source>
</evidence>
<dbReference type="Gene3D" id="3.90.79.10">
    <property type="entry name" value="Nucleoside Triphosphate Pyrophosphohydrolase"/>
    <property type="match status" value="1"/>
</dbReference>
<dbReference type="InterPro" id="IPR000086">
    <property type="entry name" value="NUDIX_hydrolase_dom"/>
</dbReference>
<dbReference type="PANTHER" id="PTHR43046">
    <property type="entry name" value="GDP-MANNOSE MANNOSYL HYDROLASE"/>
    <property type="match status" value="1"/>
</dbReference>
<feature type="domain" description="Nudix hydrolase" evidence="3">
    <location>
        <begin position="1"/>
        <end position="137"/>
    </location>
</feature>
<organism evidence="4 5">
    <name type="scientific">Alicyclobacillus fodiniaquatilis</name>
    <dbReference type="NCBI Taxonomy" id="1661150"/>
    <lineage>
        <taxon>Bacteria</taxon>
        <taxon>Bacillati</taxon>
        <taxon>Bacillota</taxon>
        <taxon>Bacilli</taxon>
        <taxon>Bacillales</taxon>
        <taxon>Alicyclobacillaceae</taxon>
        <taxon>Alicyclobacillus</taxon>
    </lineage>
</organism>
<keyword evidence="2" id="KW-0378">Hydrolase</keyword>
<comment type="caution">
    <text evidence="4">The sequence shown here is derived from an EMBL/GenBank/DDBJ whole genome shotgun (WGS) entry which is preliminary data.</text>
</comment>
<dbReference type="InterPro" id="IPR015797">
    <property type="entry name" value="NUDIX_hydrolase-like_dom_sf"/>
</dbReference>
<evidence type="ECO:0000256" key="2">
    <source>
        <dbReference type="ARBA" id="ARBA00022801"/>
    </source>
</evidence>
<accession>A0ABW4JGW6</accession>
<dbReference type="EMBL" id="JBHUCX010000028">
    <property type="protein sequence ID" value="MFD1675223.1"/>
    <property type="molecule type" value="Genomic_DNA"/>
</dbReference>
<evidence type="ECO:0000259" key="3">
    <source>
        <dbReference type="PROSITE" id="PS51462"/>
    </source>
</evidence>
<comment type="cofactor">
    <cofactor evidence="1">
        <name>Mg(2+)</name>
        <dbReference type="ChEBI" id="CHEBI:18420"/>
    </cofactor>
</comment>
<gene>
    <name evidence="4" type="ORF">ACFSB2_11010</name>
</gene>
<reference evidence="5" key="1">
    <citation type="journal article" date="2019" name="Int. J. Syst. Evol. Microbiol.">
        <title>The Global Catalogue of Microorganisms (GCM) 10K type strain sequencing project: providing services to taxonomists for standard genome sequencing and annotation.</title>
        <authorList>
            <consortium name="The Broad Institute Genomics Platform"/>
            <consortium name="The Broad Institute Genome Sequencing Center for Infectious Disease"/>
            <person name="Wu L."/>
            <person name="Ma J."/>
        </authorList>
    </citation>
    <scope>NUCLEOTIDE SEQUENCE [LARGE SCALE GENOMIC DNA]</scope>
    <source>
        <strain evidence="5">CGMCC 1.12286</strain>
    </source>
</reference>
<sequence length="163" mass="18661">MPGVRVFVMDDLQRVLLVKSNYEKRPVCDEFWVAPGGGIEFGEFSIDAGIREVKEETGIQTVITHLLWVVEEKMPDGAMNYAHYFLGRAVGGMLKVGSDPELPADEQVLLDAAFFTHDEVLSLPRVYPEVLRDEFWDVLNELPRYEFYRTRPAPGFGIRRVLR</sequence>
<name>A0ABW4JGW6_9BACL</name>
<dbReference type="SUPFAM" id="SSF55811">
    <property type="entry name" value="Nudix"/>
    <property type="match status" value="1"/>
</dbReference>
<proteinExistence type="predicted"/>
<dbReference type="PROSITE" id="PS51462">
    <property type="entry name" value="NUDIX"/>
    <property type="match status" value="1"/>
</dbReference>
<dbReference type="RefSeq" id="WP_377943097.1">
    <property type="nucleotide sequence ID" value="NZ_JBHUCX010000028.1"/>
</dbReference>
<evidence type="ECO:0000313" key="5">
    <source>
        <dbReference type="Proteomes" id="UP001597079"/>
    </source>
</evidence>
<dbReference type="Pfam" id="PF00293">
    <property type="entry name" value="NUDIX"/>
    <property type="match status" value="1"/>
</dbReference>